<comment type="subcellular location">
    <subcellularLocation>
        <location evidence="1">Cytoplasm</location>
    </subcellularLocation>
</comment>
<dbReference type="SMART" id="SM00448">
    <property type="entry name" value="REC"/>
    <property type="match status" value="1"/>
</dbReference>
<keyword evidence="6" id="KW-0238">DNA-binding</keyword>
<protein>
    <submittedName>
        <fullName evidence="11">Two component transcriptional regulator, AraC family</fullName>
    </submittedName>
</protein>
<dbReference type="InterPro" id="IPR001789">
    <property type="entry name" value="Sig_transdc_resp-reg_receiver"/>
</dbReference>
<dbReference type="GO" id="GO:0043565">
    <property type="term" value="F:sequence-specific DNA binding"/>
    <property type="evidence" value="ECO:0007669"/>
    <property type="project" value="InterPro"/>
</dbReference>
<evidence type="ECO:0000256" key="2">
    <source>
        <dbReference type="ARBA" id="ARBA00022490"/>
    </source>
</evidence>
<evidence type="ECO:0000313" key="11">
    <source>
        <dbReference type="EMBL" id="SDC35415.1"/>
    </source>
</evidence>
<sequence>MTNLINVLVVDDELLIRQGIMHYLNWEEHGFQVVGEASNGEEALQLMEETSVDIVITDIVMPVMSGTDFIHEVRSRYPDIFVIVLSSHGDYDYVRETFQSGVTDYILKPNLNETNLLTALNRAIGKQDQTKTRSKPQNKDYQAQLKKIITGYALPIEEKEALSKQFIYPAFALVHIDHDSTIEKTMVEQLAYEYNDLTWFQINLTDHSRELLINTTEEAFVDFLDQLKQVNENKDETRYLFSRLFYSIDDLKEINQTDIHNLKNHAFYLANQNYLYAGDFVENDEMEAFDLNYFTEALKHKKFESAFYVLDKYMKQVEMHHSMDPNELKGFLGNIIFNVTVILDMLDYEVEAFEQDKYRYFNLINHATNFQEATTYLNQFIDAIKELIETELSSLKNSNIDQLLAYIDNHYHESLSLTALSEHFHFNPSYLSSYFRQHKEVGFSDYLTQVRIAKAKELLKDDTFTIAEVGSMVGYSDHSYFCKVFKKQTNQSPSRYRKHVNL</sequence>
<proteinExistence type="predicted"/>
<dbReference type="GO" id="GO:0005737">
    <property type="term" value="C:cytoplasm"/>
    <property type="evidence" value="ECO:0007669"/>
    <property type="project" value="UniProtKB-SubCell"/>
</dbReference>
<dbReference type="EMBL" id="FMYI01000007">
    <property type="protein sequence ID" value="SDC35415.1"/>
    <property type="molecule type" value="Genomic_DNA"/>
</dbReference>
<keyword evidence="12" id="KW-1185">Reference proteome</keyword>
<dbReference type="InterPro" id="IPR018060">
    <property type="entry name" value="HTH_AraC"/>
</dbReference>
<evidence type="ECO:0000256" key="4">
    <source>
        <dbReference type="ARBA" id="ARBA00023012"/>
    </source>
</evidence>
<dbReference type="Proteomes" id="UP000242949">
    <property type="component" value="Unassembled WGS sequence"/>
</dbReference>
<keyword evidence="2" id="KW-0963">Cytoplasm</keyword>
<dbReference type="Pfam" id="PF12833">
    <property type="entry name" value="HTH_18"/>
    <property type="match status" value="1"/>
</dbReference>
<dbReference type="InterPro" id="IPR018062">
    <property type="entry name" value="HTH_AraC-typ_CS"/>
</dbReference>
<keyword evidence="4" id="KW-0902">Two-component regulatory system</keyword>
<evidence type="ECO:0000256" key="6">
    <source>
        <dbReference type="ARBA" id="ARBA00023125"/>
    </source>
</evidence>
<keyword evidence="3 8" id="KW-0597">Phosphoprotein</keyword>
<dbReference type="PROSITE" id="PS50110">
    <property type="entry name" value="RESPONSE_REGULATORY"/>
    <property type="match status" value="1"/>
</dbReference>
<feature type="domain" description="HTH araC/xylS-type" evidence="9">
    <location>
        <begin position="401"/>
        <end position="499"/>
    </location>
</feature>
<dbReference type="PANTHER" id="PTHR42713:SF3">
    <property type="entry name" value="TRANSCRIPTIONAL REGULATORY PROTEIN HPTR"/>
    <property type="match status" value="1"/>
</dbReference>
<evidence type="ECO:0000256" key="7">
    <source>
        <dbReference type="ARBA" id="ARBA00023163"/>
    </source>
</evidence>
<evidence type="ECO:0000259" key="10">
    <source>
        <dbReference type="PROSITE" id="PS50110"/>
    </source>
</evidence>
<dbReference type="GO" id="GO:0003700">
    <property type="term" value="F:DNA-binding transcription factor activity"/>
    <property type="evidence" value="ECO:0007669"/>
    <property type="project" value="InterPro"/>
</dbReference>
<feature type="domain" description="Response regulatory" evidence="10">
    <location>
        <begin position="6"/>
        <end position="123"/>
    </location>
</feature>
<feature type="modified residue" description="4-aspartylphosphate" evidence="8">
    <location>
        <position position="58"/>
    </location>
</feature>
<dbReference type="Gene3D" id="1.10.10.60">
    <property type="entry name" value="Homeodomain-like"/>
    <property type="match status" value="2"/>
</dbReference>
<dbReference type="SUPFAM" id="SSF46689">
    <property type="entry name" value="Homeodomain-like"/>
    <property type="match status" value="2"/>
</dbReference>
<evidence type="ECO:0000256" key="1">
    <source>
        <dbReference type="ARBA" id="ARBA00004496"/>
    </source>
</evidence>
<keyword evidence="7" id="KW-0804">Transcription</keyword>
<dbReference type="SUPFAM" id="SSF52172">
    <property type="entry name" value="CheY-like"/>
    <property type="match status" value="1"/>
</dbReference>
<dbReference type="SMART" id="SM00342">
    <property type="entry name" value="HTH_ARAC"/>
    <property type="match status" value="1"/>
</dbReference>
<dbReference type="Gene3D" id="3.40.50.2300">
    <property type="match status" value="1"/>
</dbReference>
<dbReference type="OrthoDB" id="342399at2"/>
<organism evidence="11 12">
    <name type="scientific">Pelagirhabdus alkalitolerans</name>
    <dbReference type="NCBI Taxonomy" id="1612202"/>
    <lineage>
        <taxon>Bacteria</taxon>
        <taxon>Bacillati</taxon>
        <taxon>Bacillota</taxon>
        <taxon>Bacilli</taxon>
        <taxon>Bacillales</taxon>
        <taxon>Bacillaceae</taxon>
        <taxon>Pelagirhabdus</taxon>
    </lineage>
</organism>
<dbReference type="PANTHER" id="PTHR42713">
    <property type="entry name" value="HISTIDINE KINASE-RELATED"/>
    <property type="match status" value="1"/>
</dbReference>
<evidence type="ECO:0000313" key="12">
    <source>
        <dbReference type="Proteomes" id="UP000242949"/>
    </source>
</evidence>
<gene>
    <name evidence="11" type="ORF">SAMN05421734_10711</name>
</gene>
<dbReference type="PRINTS" id="PR00032">
    <property type="entry name" value="HTHARAC"/>
</dbReference>
<dbReference type="GO" id="GO:0000160">
    <property type="term" value="P:phosphorelay signal transduction system"/>
    <property type="evidence" value="ECO:0007669"/>
    <property type="project" value="UniProtKB-KW"/>
</dbReference>
<accession>A0A1G6KY65</accession>
<dbReference type="RefSeq" id="WP_090796129.1">
    <property type="nucleotide sequence ID" value="NZ_FMYI01000007.1"/>
</dbReference>
<dbReference type="InterPro" id="IPR020449">
    <property type="entry name" value="Tscrpt_reg_AraC-type_HTH"/>
</dbReference>
<evidence type="ECO:0000256" key="3">
    <source>
        <dbReference type="ARBA" id="ARBA00022553"/>
    </source>
</evidence>
<keyword evidence="5" id="KW-0805">Transcription regulation</keyword>
<dbReference type="InterPro" id="IPR009057">
    <property type="entry name" value="Homeodomain-like_sf"/>
</dbReference>
<evidence type="ECO:0000256" key="8">
    <source>
        <dbReference type="PROSITE-ProRule" id="PRU00169"/>
    </source>
</evidence>
<dbReference type="Pfam" id="PF00072">
    <property type="entry name" value="Response_reg"/>
    <property type="match status" value="1"/>
</dbReference>
<dbReference type="STRING" id="1612202.SAMN05421734_10711"/>
<dbReference type="PROSITE" id="PS01124">
    <property type="entry name" value="HTH_ARAC_FAMILY_2"/>
    <property type="match status" value="1"/>
</dbReference>
<dbReference type="PROSITE" id="PS00041">
    <property type="entry name" value="HTH_ARAC_FAMILY_1"/>
    <property type="match status" value="1"/>
</dbReference>
<dbReference type="AlphaFoldDB" id="A0A1G6KY65"/>
<evidence type="ECO:0000259" key="9">
    <source>
        <dbReference type="PROSITE" id="PS01124"/>
    </source>
</evidence>
<dbReference type="InterPro" id="IPR051552">
    <property type="entry name" value="HptR"/>
</dbReference>
<evidence type="ECO:0000256" key="5">
    <source>
        <dbReference type="ARBA" id="ARBA00023015"/>
    </source>
</evidence>
<reference evidence="12" key="1">
    <citation type="submission" date="2016-09" db="EMBL/GenBank/DDBJ databases">
        <authorList>
            <person name="Varghese N."/>
            <person name="Submissions S."/>
        </authorList>
    </citation>
    <scope>NUCLEOTIDE SEQUENCE [LARGE SCALE GENOMIC DNA]</scope>
    <source>
        <strain evidence="12">S5</strain>
    </source>
</reference>
<name>A0A1G6KY65_9BACI</name>
<dbReference type="CDD" id="cd17536">
    <property type="entry name" value="REC_YesN-like"/>
    <property type="match status" value="1"/>
</dbReference>
<dbReference type="InterPro" id="IPR011006">
    <property type="entry name" value="CheY-like_superfamily"/>
</dbReference>